<evidence type="ECO:0000313" key="3">
    <source>
        <dbReference type="Proteomes" id="UP000759131"/>
    </source>
</evidence>
<protein>
    <submittedName>
        <fullName evidence="2">Uncharacterized protein</fullName>
    </submittedName>
</protein>
<gene>
    <name evidence="2" type="ORF">OSB1V03_LOCUS19867</name>
</gene>
<dbReference type="AlphaFoldDB" id="A0A7R9LLW8"/>
<feature type="non-terminal residue" evidence="2">
    <location>
        <position position="139"/>
    </location>
</feature>
<dbReference type="EMBL" id="CAJPIZ010030471">
    <property type="protein sequence ID" value="CAG2119920.1"/>
    <property type="molecule type" value="Genomic_DNA"/>
</dbReference>
<organism evidence="2">
    <name type="scientific">Medioppia subpectinata</name>
    <dbReference type="NCBI Taxonomy" id="1979941"/>
    <lineage>
        <taxon>Eukaryota</taxon>
        <taxon>Metazoa</taxon>
        <taxon>Ecdysozoa</taxon>
        <taxon>Arthropoda</taxon>
        <taxon>Chelicerata</taxon>
        <taxon>Arachnida</taxon>
        <taxon>Acari</taxon>
        <taxon>Acariformes</taxon>
        <taxon>Sarcoptiformes</taxon>
        <taxon>Oribatida</taxon>
        <taxon>Brachypylina</taxon>
        <taxon>Oppioidea</taxon>
        <taxon>Oppiidae</taxon>
        <taxon>Medioppia</taxon>
    </lineage>
</organism>
<feature type="compositionally biased region" description="Low complexity" evidence="1">
    <location>
        <begin position="19"/>
        <end position="41"/>
    </location>
</feature>
<feature type="compositionally biased region" description="Polar residues" evidence="1">
    <location>
        <begin position="54"/>
        <end position="75"/>
    </location>
</feature>
<evidence type="ECO:0000256" key="1">
    <source>
        <dbReference type="SAM" id="MobiDB-lite"/>
    </source>
</evidence>
<feature type="region of interest" description="Disordered" evidence="1">
    <location>
        <begin position="1"/>
        <end position="42"/>
    </location>
</feature>
<keyword evidence="3" id="KW-1185">Reference proteome</keyword>
<evidence type="ECO:0000313" key="2">
    <source>
        <dbReference type="EMBL" id="CAD7644025.1"/>
    </source>
</evidence>
<reference evidence="2" key="1">
    <citation type="submission" date="2020-11" db="EMBL/GenBank/DDBJ databases">
        <authorList>
            <person name="Tran Van P."/>
        </authorList>
    </citation>
    <scope>NUCLEOTIDE SEQUENCE</scope>
</reference>
<accession>A0A7R9LLW8</accession>
<dbReference type="OrthoDB" id="10051103at2759"/>
<feature type="region of interest" description="Disordered" evidence="1">
    <location>
        <begin position="54"/>
        <end position="81"/>
    </location>
</feature>
<sequence length="139" mass="15295">MPYKSKSRKRRVDKMPTDGSNNGTGNTGATSGGNTTTTGAGIPMDNVVVRVNSHSKLATTGSGANSTTHSGSPSPTVMDAKPIPFREFDHYYRLRRADSGLKLAEEYEELKDWMTARNRTTKISQFTINKPKNRFVNIL</sequence>
<feature type="compositionally biased region" description="Basic residues" evidence="1">
    <location>
        <begin position="1"/>
        <end position="12"/>
    </location>
</feature>
<dbReference type="EMBL" id="OC885046">
    <property type="protein sequence ID" value="CAD7644025.1"/>
    <property type="molecule type" value="Genomic_DNA"/>
</dbReference>
<proteinExistence type="predicted"/>
<dbReference type="Proteomes" id="UP000759131">
    <property type="component" value="Unassembled WGS sequence"/>
</dbReference>
<name>A0A7R9LLW8_9ACAR</name>